<dbReference type="Proteomes" id="UP000288227">
    <property type="component" value="Unassembled WGS sequence"/>
</dbReference>
<evidence type="ECO:0000313" key="7">
    <source>
        <dbReference type="Proteomes" id="UP000288227"/>
    </source>
</evidence>
<dbReference type="Pfam" id="PF00326">
    <property type="entry name" value="Peptidase_S9"/>
    <property type="match status" value="1"/>
</dbReference>
<dbReference type="InterPro" id="IPR002471">
    <property type="entry name" value="Pept_S9_AS"/>
</dbReference>
<protein>
    <submittedName>
        <fullName evidence="6">S9 family peptidase</fullName>
    </submittedName>
</protein>
<feature type="domain" description="Dipeptidylpeptidase IV N-terminal" evidence="5">
    <location>
        <begin position="82"/>
        <end position="425"/>
    </location>
</feature>
<dbReference type="Gene3D" id="2.140.10.30">
    <property type="entry name" value="Dipeptidylpeptidase IV, N-terminal domain"/>
    <property type="match status" value="1"/>
</dbReference>
<keyword evidence="3" id="KW-0325">Glycoprotein</keyword>
<evidence type="ECO:0000259" key="5">
    <source>
        <dbReference type="Pfam" id="PF00930"/>
    </source>
</evidence>
<dbReference type="FunFam" id="3.40.50.1820:FF:000003">
    <property type="entry name" value="Dipeptidyl peptidase 4"/>
    <property type="match status" value="1"/>
</dbReference>
<reference evidence="6 7" key="1">
    <citation type="submission" date="2018-11" db="EMBL/GenBank/DDBJ databases">
        <title>Chryseotalea sanarue gen. nov., sp., nov., a member of the family Cytophagaceae, isolated from a brackish lake in Hamamatsu Japan.</title>
        <authorList>
            <person name="Maejima Y."/>
            <person name="Iino T."/>
            <person name="Muraguchi Y."/>
            <person name="Fukuda K."/>
            <person name="Ohkuma M."/>
            <person name="Moriuchi R."/>
            <person name="Dohra H."/>
            <person name="Kimbara K."/>
            <person name="Shintani M."/>
        </authorList>
    </citation>
    <scope>NUCLEOTIDE SEQUENCE [LARGE SCALE GENOMIC DNA]</scope>
    <source>
        <strain evidence="6 7">Ys</strain>
    </source>
</reference>
<accession>A0A401U878</accession>
<dbReference type="AlphaFoldDB" id="A0A401U878"/>
<dbReference type="InterPro" id="IPR029058">
    <property type="entry name" value="AB_hydrolase_fold"/>
</dbReference>
<dbReference type="GO" id="GO:0006508">
    <property type="term" value="P:proteolysis"/>
    <property type="evidence" value="ECO:0007669"/>
    <property type="project" value="UniProtKB-KW"/>
</dbReference>
<dbReference type="SUPFAM" id="SSF53474">
    <property type="entry name" value="alpha/beta-Hydrolases"/>
    <property type="match status" value="1"/>
</dbReference>
<comment type="caution">
    <text evidence="6">The sequence shown here is derived from an EMBL/GenBank/DDBJ whole genome shotgun (WGS) entry which is preliminary data.</text>
</comment>
<name>A0A401U878_9BACT</name>
<feature type="domain" description="Peptidase S9 prolyl oligopeptidase catalytic" evidence="4">
    <location>
        <begin position="517"/>
        <end position="711"/>
    </location>
</feature>
<dbReference type="GO" id="GO:0004252">
    <property type="term" value="F:serine-type endopeptidase activity"/>
    <property type="evidence" value="ECO:0007669"/>
    <property type="project" value="InterPro"/>
</dbReference>
<evidence type="ECO:0000256" key="1">
    <source>
        <dbReference type="ARBA" id="ARBA00022670"/>
    </source>
</evidence>
<organism evidence="6 7">
    <name type="scientific">Chryseotalea sanaruensis</name>
    <dbReference type="NCBI Taxonomy" id="2482724"/>
    <lineage>
        <taxon>Bacteria</taxon>
        <taxon>Pseudomonadati</taxon>
        <taxon>Bacteroidota</taxon>
        <taxon>Cytophagia</taxon>
        <taxon>Cytophagales</taxon>
        <taxon>Chryseotaleaceae</taxon>
        <taxon>Chryseotalea</taxon>
    </lineage>
</organism>
<dbReference type="GO" id="GO:0008239">
    <property type="term" value="F:dipeptidyl-peptidase activity"/>
    <property type="evidence" value="ECO:0007669"/>
    <property type="project" value="TreeGrafter"/>
</dbReference>
<dbReference type="Gene3D" id="3.40.50.1820">
    <property type="entry name" value="alpha/beta hydrolase"/>
    <property type="match status" value="1"/>
</dbReference>
<dbReference type="PROSITE" id="PS00708">
    <property type="entry name" value="PRO_ENDOPEP_SER"/>
    <property type="match status" value="1"/>
</dbReference>
<dbReference type="InterPro" id="IPR050278">
    <property type="entry name" value="Serine_Prot_S9B/DPPIV"/>
</dbReference>
<dbReference type="InterPro" id="IPR002469">
    <property type="entry name" value="Peptidase_S9B_N"/>
</dbReference>
<evidence type="ECO:0000256" key="2">
    <source>
        <dbReference type="ARBA" id="ARBA00022801"/>
    </source>
</evidence>
<evidence type="ECO:0000256" key="3">
    <source>
        <dbReference type="ARBA" id="ARBA00023180"/>
    </source>
</evidence>
<dbReference type="EMBL" id="BHXQ01000002">
    <property type="protein sequence ID" value="GCC51098.1"/>
    <property type="molecule type" value="Genomic_DNA"/>
</dbReference>
<evidence type="ECO:0000259" key="4">
    <source>
        <dbReference type="Pfam" id="PF00326"/>
    </source>
</evidence>
<keyword evidence="7" id="KW-1185">Reference proteome</keyword>
<evidence type="ECO:0000313" key="6">
    <source>
        <dbReference type="EMBL" id="GCC51098.1"/>
    </source>
</evidence>
<dbReference type="PANTHER" id="PTHR11731:SF193">
    <property type="entry name" value="DIPEPTIDYL PEPTIDASE 9"/>
    <property type="match status" value="1"/>
</dbReference>
<dbReference type="InterPro" id="IPR001375">
    <property type="entry name" value="Peptidase_S9_cat"/>
</dbReference>
<dbReference type="Pfam" id="PF00930">
    <property type="entry name" value="DPPIV_N"/>
    <property type="match status" value="1"/>
</dbReference>
<keyword evidence="2" id="KW-0378">Hydrolase</keyword>
<dbReference type="PANTHER" id="PTHR11731">
    <property type="entry name" value="PROTEASE FAMILY S9B,C DIPEPTIDYL-PEPTIDASE IV-RELATED"/>
    <property type="match status" value="1"/>
</dbReference>
<sequence length="711" mass="80766">MLFIATASFAQKSITIDDFTARPTFGARSVGGINWMKDGKFYSSLQNNKVVKFNVTTGEAVETLVDGSALSPTININDYTFSADEKQLLISTGFEQIYRWSFRADYFIYDLTTKTIKKLSANGKQSYASFSPDGSKVAFVRGNNLFYVSLSDMKETQVTTDGKFNEIINGSTDWVYEEEFGFTTAFFWSPDNNKLAYYRFDESRVKEYNMQKWNQGATYPQDYKFKYPKAGEANSVIEIYVYDLGTQQKMKADLGSNTDIYIPRVKWTQDANTLSIRRMNRLQNQLEIMHLNTLSGAISTVLTEKNNAYVDINDDLTYLNDKKHFIHVSEMSGYNHIYLYTVDGKLVRQITNGNWEVTSFIGLDEKTKTVYYQSTEVSPLERHLYSVSLDGKKKVKLTTEAGMHTANMSNDFQFYIKYFNSASQPNTVSLYATKGNKLIKVLEKNETLQKTVAEYGIVAKEFFTFNTVDGQALNGLFMKPKDFDSNKKYPVLIYQYSGPGSQNVSNSWGGGHFYFHQMLVQKGYIVAIVDTRGTGFRGEAFKKMTYKQLGKYELEDHVTAAKYLSTLSYVDGGRIGIWGWSYGGYMSSLAMTNGGGVFKMGIAVAPVTNWRYYDTVYTERYLQTPQENASGYDDNSPSTHAAKLKGNFLLIHGTGDDNVHFQNSVVLQEALVNAGIQFDSFYYVDKHHGIQGSKTRQHLYTQMLNYVLENL</sequence>
<dbReference type="SUPFAM" id="SSF82171">
    <property type="entry name" value="DPP6 N-terminal domain-like"/>
    <property type="match status" value="1"/>
</dbReference>
<keyword evidence="1" id="KW-0645">Protease</keyword>
<gene>
    <name evidence="6" type="ORF">SanaruYs_13180</name>
</gene>
<proteinExistence type="predicted"/>